<protein>
    <submittedName>
        <fullName evidence="4">Alcohol dehydrogenase</fullName>
    </submittedName>
</protein>
<dbReference type="PANTHER" id="PTHR43401">
    <property type="entry name" value="L-THREONINE 3-DEHYDROGENASE"/>
    <property type="match status" value="1"/>
</dbReference>
<dbReference type="InterPro" id="IPR011032">
    <property type="entry name" value="GroES-like_sf"/>
</dbReference>
<keyword evidence="1" id="KW-0560">Oxidoreductase</keyword>
<proteinExistence type="predicted"/>
<dbReference type="CDD" id="cd08261">
    <property type="entry name" value="Zn_ADH7"/>
    <property type="match status" value="1"/>
</dbReference>
<reference evidence="4" key="1">
    <citation type="submission" date="2016-08" db="EMBL/GenBank/DDBJ databases">
        <title>Complete Genome Seqeunce of Paenibacillus sp. BIHB 4019 from tea rhizoplane.</title>
        <authorList>
            <person name="Thakur R."/>
            <person name="Swarnkar M.K."/>
            <person name="Gulati A."/>
        </authorList>
    </citation>
    <scope>NUCLEOTIDE SEQUENCE [LARGE SCALE GENOMIC DNA]</scope>
    <source>
        <strain evidence="4">BIHB4019</strain>
    </source>
</reference>
<dbReference type="RefSeq" id="WP_099518580.1">
    <property type="nucleotide sequence ID" value="NZ_CP016808.1"/>
</dbReference>
<dbReference type="SUPFAM" id="SSF51735">
    <property type="entry name" value="NAD(P)-binding Rossmann-fold domains"/>
    <property type="match status" value="1"/>
</dbReference>
<feature type="domain" description="Alcohol dehydrogenase-like C-terminal" evidence="2">
    <location>
        <begin position="181"/>
        <end position="308"/>
    </location>
</feature>
<gene>
    <name evidence="4" type="ORF">BBD42_13505</name>
</gene>
<evidence type="ECO:0000259" key="2">
    <source>
        <dbReference type="Pfam" id="PF00107"/>
    </source>
</evidence>
<dbReference type="AlphaFoldDB" id="A0A1B2DI16"/>
<feature type="domain" description="Alcohol dehydrogenase-like N-terminal" evidence="3">
    <location>
        <begin position="34"/>
        <end position="142"/>
    </location>
</feature>
<evidence type="ECO:0000313" key="4">
    <source>
        <dbReference type="EMBL" id="ANY67377.1"/>
    </source>
</evidence>
<dbReference type="Gene3D" id="3.90.180.10">
    <property type="entry name" value="Medium-chain alcohol dehydrogenases, catalytic domain"/>
    <property type="match status" value="1"/>
</dbReference>
<accession>A0A1B2DI16</accession>
<dbReference type="InterPro" id="IPR050129">
    <property type="entry name" value="Zn_alcohol_dh"/>
</dbReference>
<name>A0A1B2DI16_9BACL</name>
<sequence length="348" mass="37591">MKAIVCEQPDSLKLTEQEQPAFGGGSGEDTFAAGPEDAIIRIRRIGICGTDMHAYKGNQPFFQYPRVLGHELAAIVEEVGENVAGLVPGDQVSVIPYMHCGTCIACRRGKTNCCTAMQVLGVHRDGGMRELIAVPATHLIKTDGLTLDAAAMLEPLSIGAHAVRRAELEAGETVLVIGAGPIGLGVMAFAKHRGARVIAMDINEERLAFCKDWAGVDETVHALQQPKERIAELTEGEYPTVVFDATGNARSMTDAFGLTAHGGKLVYVGLVKADIAFHDPEFHKRELTLMGSRNATREDFDIVIEAVSSGSVNVDRLITHRSSFEGMLDVFDEWLKPESKVIKAVVEL</sequence>
<dbReference type="InterPro" id="IPR036291">
    <property type="entry name" value="NAD(P)-bd_dom_sf"/>
</dbReference>
<dbReference type="Pfam" id="PF00107">
    <property type="entry name" value="ADH_zinc_N"/>
    <property type="match status" value="1"/>
</dbReference>
<dbReference type="SUPFAM" id="SSF50129">
    <property type="entry name" value="GroES-like"/>
    <property type="match status" value="1"/>
</dbReference>
<dbReference type="GO" id="GO:0016491">
    <property type="term" value="F:oxidoreductase activity"/>
    <property type="evidence" value="ECO:0007669"/>
    <property type="project" value="UniProtKB-KW"/>
</dbReference>
<organism evidence="4">
    <name type="scientific">Paenibacillus sp. BIHB 4019</name>
    <dbReference type="NCBI Taxonomy" id="1870819"/>
    <lineage>
        <taxon>Bacteria</taxon>
        <taxon>Bacillati</taxon>
        <taxon>Bacillota</taxon>
        <taxon>Bacilli</taxon>
        <taxon>Bacillales</taxon>
        <taxon>Paenibacillaceae</taxon>
        <taxon>Paenibacillus</taxon>
    </lineage>
</organism>
<evidence type="ECO:0000259" key="3">
    <source>
        <dbReference type="Pfam" id="PF08240"/>
    </source>
</evidence>
<dbReference type="Gene3D" id="3.40.50.720">
    <property type="entry name" value="NAD(P)-binding Rossmann-like Domain"/>
    <property type="match status" value="1"/>
</dbReference>
<dbReference type="InterPro" id="IPR013154">
    <property type="entry name" value="ADH-like_N"/>
</dbReference>
<dbReference type="Pfam" id="PF08240">
    <property type="entry name" value="ADH_N"/>
    <property type="match status" value="1"/>
</dbReference>
<dbReference type="PANTHER" id="PTHR43401:SF3">
    <property type="entry name" value="L-GALACTONATE-5-DEHYDROGENASE"/>
    <property type="match status" value="1"/>
</dbReference>
<dbReference type="EMBL" id="CP016808">
    <property type="protein sequence ID" value="ANY67377.1"/>
    <property type="molecule type" value="Genomic_DNA"/>
</dbReference>
<evidence type="ECO:0000256" key="1">
    <source>
        <dbReference type="ARBA" id="ARBA00023002"/>
    </source>
</evidence>
<dbReference type="InterPro" id="IPR013149">
    <property type="entry name" value="ADH-like_C"/>
</dbReference>